<dbReference type="Pfam" id="PF01329">
    <property type="entry name" value="Pterin_4a"/>
    <property type="match status" value="1"/>
</dbReference>
<dbReference type="PANTHER" id="PTHR12599:SF0">
    <property type="entry name" value="PTERIN-4-ALPHA-CARBINOLAMINE DEHYDRATASE"/>
    <property type="match status" value="1"/>
</dbReference>
<evidence type="ECO:0000256" key="1">
    <source>
        <dbReference type="ARBA" id="ARBA00001554"/>
    </source>
</evidence>
<sequence>MSLLKTIFWMRFIHTTSFVATNSSKVFFAAVKNKGMALNEEQRKELLQPLLNNGWSMVEGRDAIKKELKFKDFNEAFGFMTRVALKAETMDHHPEWFNVYNKVDITLASHFVNGLSERDVKLAKFIDSVSGEAKS</sequence>
<dbReference type="HAMAP" id="MF_00434">
    <property type="entry name" value="Pterin_4_alpha"/>
    <property type="match status" value="1"/>
</dbReference>
<accession>A0A914EM65</accession>
<dbReference type="Gene3D" id="3.30.1360.20">
    <property type="entry name" value="Transcriptional coactivator/pterin dehydratase"/>
    <property type="match status" value="1"/>
</dbReference>
<reference evidence="7" key="1">
    <citation type="submission" date="2022-11" db="UniProtKB">
        <authorList>
            <consortium name="WormBaseParasite"/>
        </authorList>
    </citation>
    <scope>IDENTIFICATION</scope>
</reference>
<proteinExistence type="inferred from homology"/>
<dbReference type="SUPFAM" id="SSF55248">
    <property type="entry name" value="PCD-like"/>
    <property type="match status" value="1"/>
</dbReference>
<evidence type="ECO:0000256" key="5">
    <source>
        <dbReference type="ARBA" id="ARBA00030497"/>
    </source>
</evidence>
<dbReference type="NCBIfam" id="NF002020">
    <property type="entry name" value="PRK00823.1-5"/>
    <property type="match status" value="1"/>
</dbReference>
<dbReference type="PANTHER" id="PTHR12599">
    <property type="entry name" value="PTERIN-4-ALPHA-CARBINOLAMINE DEHYDRATASE"/>
    <property type="match status" value="1"/>
</dbReference>
<comment type="catalytic activity">
    <reaction evidence="1">
        <text>(4aS,6R)-4a-hydroxy-L-erythro-5,6,7,8-tetrahydrobiopterin = (6R)-L-erythro-6,7-dihydrobiopterin + H2O</text>
        <dbReference type="Rhea" id="RHEA:11920"/>
        <dbReference type="ChEBI" id="CHEBI:15377"/>
        <dbReference type="ChEBI" id="CHEBI:15642"/>
        <dbReference type="ChEBI" id="CHEBI:43120"/>
        <dbReference type="EC" id="4.2.1.96"/>
    </reaction>
</comment>
<evidence type="ECO:0000313" key="7">
    <source>
        <dbReference type="WBParaSite" id="ACRNAN_scaffold949.g7973.t1"/>
    </source>
</evidence>
<keyword evidence="4" id="KW-0456">Lyase</keyword>
<evidence type="ECO:0000256" key="3">
    <source>
        <dbReference type="ARBA" id="ARBA00013252"/>
    </source>
</evidence>
<dbReference type="AlphaFoldDB" id="A0A914EM65"/>
<comment type="similarity">
    <text evidence="2">Belongs to the pterin-4-alpha-carbinolamine dehydratase family.</text>
</comment>
<dbReference type="GO" id="GO:0008124">
    <property type="term" value="F:4-alpha-hydroxytetrahydrobiopterin dehydratase activity"/>
    <property type="evidence" value="ECO:0007669"/>
    <property type="project" value="UniProtKB-EC"/>
</dbReference>
<name>A0A914EM65_9BILA</name>
<evidence type="ECO:0000313" key="6">
    <source>
        <dbReference type="Proteomes" id="UP000887540"/>
    </source>
</evidence>
<dbReference type="NCBIfam" id="NF002018">
    <property type="entry name" value="PRK00823.1-3"/>
    <property type="match status" value="1"/>
</dbReference>
<dbReference type="WBParaSite" id="ACRNAN_scaffold949.g7973.t1">
    <property type="protein sequence ID" value="ACRNAN_scaffold949.g7973.t1"/>
    <property type="gene ID" value="ACRNAN_scaffold949.g7973"/>
</dbReference>
<dbReference type="InterPro" id="IPR036428">
    <property type="entry name" value="PCD_sf"/>
</dbReference>
<organism evidence="6 7">
    <name type="scientific">Acrobeloides nanus</name>
    <dbReference type="NCBI Taxonomy" id="290746"/>
    <lineage>
        <taxon>Eukaryota</taxon>
        <taxon>Metazoa</taxon>
        <taxon>Ecdysozoa</taxon>
        <taxon>Nematoda</taxon>
        <taxon>Chromadorea</taxon>
        <taxon>Rhabditida</taxon>
        <taxon>Tylenchina</taxon>
        <taxon>Cephalobomorpha</taxon>
        <taxon>Cephaloboidea</taxon>
        <taxon>Cephalobidae</taxon>
        <taxon>Acrobeloides</taxon>
    </lineage>
</organism>
<dbReference type="Proteomes" id="UP000887540">
    <property type="component" value="Unplaced"/>
</dbReference>
<evidence type="ECO:0000256" key="2">
    <source>
        <dbReference type="ARBA" id="ARBA00006472"/>
    </source>
</evidence>
<dbReference type="GO" id="GO:0006729">
    <property type="term" value="P:tetrahydrobiopterin biosynthetic process"/>
    <property type="evidence" value="ECO:0007669"/>
    <property type="project" value="InterPro"/>
</dbReference>
<dbReference type="EC" id="4.2.1.96" evidence="3"/>
<keyword evidence="6" id="KW-1185">Reference proteome</keyword>
<dbReference type="InterPro" id="IPR001533">
    <property type="entry name" value="Pterin_deHydtase"/>
</dbReference>
<evidence type="ECO:0000256" key="4">
    <source>
        <dbReference type="ARBA" id="ARBA00023239"/>
    </source>
</evidence>
<dbReference type="CDD" id="cd00914">
    <property type="entry name" value="PCD_DCoH_subfamily_b"/>
    <property type="match status" value="1"/>
</dbReference>
<protein>
    <recommendedName>
        <fullName evidence="3">4a-hydroxytetrahydrobiopterin dehydratase</fullName>
        <ecNumber evidence="3">4.2.1.96</ecNumber>
    </recommendedName>
    <alternativeName>
        <fullName evidence="5">4-alpha-hydroxy-tetrahydropterin dehydratase</fullName>
    </alternativeName>
</protein>